<dbReference type="EMBL" id="BAABJQ010000001">
    <property type="protein sequence ID" value="GAA5178055.1"/>
    <property type="molecule type" value="Genomic_DNA"/>
</dbReference>
<proteinExistence type="predicted"/>
<accession>A0ABP9RJS3</accession>
<comment type="caution">
    <text evidence="2">The sequence shown here is derived from an EMBL/GenBank/DDBJ whole genome shotgun (WGS) entry which is preliminary data.</text>
</comment>
<dbReference type="Proteomes" id="UP001501570">
    <property type="component" value="Unassembled WGS sequence"/>
</dbReference>
<protein>
    <submittedName>
        <fullName evidence="2">Uncharacterized protein</fullName>
    </submittedName>
</protein>
<name>A0ABP9RJS3_9ACTN</name>
<evidence type="ECO:0000313" key="3">
    <source>
        <dbReference type="Proteomes" id="UP001501570"/>
    </source>
</evidence>
<keyword evidence="1" id="KW-0472">Membrane</keyword>
<sequence>MHELLTDVREALTIWLGLVALTALVCAVISLTSQRGRERRAARRAARARRAAVRRARAAADPAQRAEVTPAGVAARRGRGSLPAAVAATAGDSSGDSPDELRRYAEEVAVAAGRAAVTAQRRRQEWHAVLNAQDAAWRAYENADKAARRAMKAAVYPVPDTELNTEEAQQRERYLLRAATSAYHRGELTIEQLSAAMMHREGWDPKLHPFQQDLIIRRTGRARLLRTYQSVSDIERIAWQQAEISAAAQRSLNAEAFDAAMRAHRARHPLPDKSQPATVPVAVSVAPAPARRPAVGRARVPAQLRHGVSGS</sequence>
<feature type="transmembrane region" description="Helical" evidence="1">
    <location>
        <begin position="12"/>
        <end position="33"/>
    </location>
</feature>
<gene>
    <name evidence="2" type="ORF">GCM10023322_04220</name>
</gene>
<organism evidence="2 3">
    <name type="scientific">Rugosimonospora acidiphila</name>
    <dbReference type="NCBI Taxonomy" id="556531"/>
    <lineage>
        <taxon>Bacteria</taxon>
        <taxon>Bacillati</taxon>
        <taxon>Actinomycetota</taxon>
        <taxon>Actinomycetes</taxon>
        <taxon>Micromonosporales</taxon>
        <taxon>Micromonosporaceae</taxon>
        <taxon>Rugosimonospora</taxon>
    </lineage>
</organism>
<reference evidence="3" key="1">
    <citation type="journal article" date="2019" name="Int. J. Syst. Evol. Microbiol.">
        <title>The Global Catalogue of Microorganisms (GCM) 10K type strain sequencing project: providing services to taxonomists for standard genome sequencing and annotation.</title>
        <authorList>
            <consortium name="The Broad Institute Genomics Platform"/>
            <consortium name="The Broad Institute Genome Sequencing Center for Infectious Disease"/>
            <person name="Wu L."/>
            <person name="Ma J."/>
        </authorList>
    </citation>
    <scope>NUCLEOTIDE SEQUENCE [LARGE SCALE GENOMIC DNA]</scope>
    <source>
        <strain evidence="3">JCM 18304</strain>
    </source>
</reference>
<evidence type="ECO:0000313" key="2">
    <source>
        <dbReference type="EMBL" id="GAA5178055.1"/>
    </source>
</evidence>
<keyword evidence="1" id="KW-0812">Transmembrane</keyword>
<keyword evidence="1" id="KW-1133">Transmembrane helix</keyword>
<evidence type="ECO:0000256" key="1">
    <source>
        <dbReference type="SAM" id="Phobius"/>
    </source>
</evidence>
<dbReference type="RefSeq" id="WP_345625463.1">
    <property type="nucleotide sequence ID" value="NZ_BAABJQ010000001.1"/>
</dbReference>
<keyword evidence="3" id="KW-1185">Reference proteome</keyword>